<dbReference type="Pfam" id="PF07679">
    <property type="entry name" value="I-set"/>
    <property type="match status" value="2"/>
</dbReference>
<feature type="signal peptide" evidence="3">
    <location>
        <begin position="1"/>
        <end position="22"/>
    </location>
</feature>
<comment type="caution">
    <text evidence="5">The sequence shown here is derived from an EMBL/GenBank/DDBJ whole genome shotgun (WGS) entry which is preliminary data.</text>
</comment>
<evidence type="ECO:0000256" key="2">
    <source>
        <dbReference type="ARBA" id="ARBA00023319"/>
    </source>
</evidence>
<dbReference type="GO" id="GO:0007411">
    <property type="term" value="P:axon guidance"/>
    <property type="evidence" value="ECO:0007669"/>
    <property type="project" value="TreeGrafter"/>
</dbReference>
<dbReference type="PROSITE" id="PS50835">
    <property type="entry name" value="IG_LIKE"/>
    <property type="match status" value="7"/>
</dbReference>
<feature type="domain" description="Ig-like" evidence="4">
    <location>
        <begin position="553"/>
        <end position="642"/>
    </location>
</feature>
<dbReference type="PANTHER" id="PTHR10075">
    <property type="entry name" value="BASIGIN RELATED"/>
    <property type="match status" value="1"/>
</dbReference>
<name>A0AAV6U0W8_9ARAC</name>
<feature type="domain" description="Ig-like" evidence="4">
    <location>
        <begin position="122"/>
        <end position="206"/>
    </location>
</feature>
<dbReference type="EMBL" id="JAFNEN010000717">
    <property type="protein sequence ID" value="KAG8178102.1"/>
    <property type="molecule type" value="Genomic_DNA"/>
</dbReference>
<dbReference type="AlphaFoldDB" id="A0AAV6U0W8"/>
<dbReference type="CDD" id="cd00096">
    <property type="entry name" value="Ig"/>
    <property type="match status" value="1"/>
</dbReference>
<gene>
    <name evidence="5" type="ORF">JTE90_017450</name>
</gene>
<dbReference type="GO" id="GO:0007156">
    <property type="term" value="P:homophilic cell adhesion via plasma membrane adhesion molecules"/>
    <property type="evidence" value="ECO:0007669"/>
    <property type="project" value="TreeGrafter"/>
</dbReference>
<dbReference type="InterPro" id="IPR003598">
    <property type="entry name" value="Ig_sub2"/>
</dbReference>
<feature type="domain" description="Ig-like" evidence="4">
    <location>
        <begin position="647"/>
        <end position="733"/>
    </location>
</feature>
<dbReference type="GO" id="GO:0030424">
    <property type="term" value="C:axon"/>
    <property type="evidence" value="ECO:0007669"/>
    <property type="project" value="TreeGrafter"/>
</dbReference>
<dbReference type="Proteomes" id="UP000827092">
    <property type="component" value="Unassembled WGS sequence"/>
</dbReference>
<dbReference type="InterPro" id="IPR013783">
    <property type="entry name" value="Ig-like_fold"/>
</dbReference>
<dbReference type="InterPro" id="IPR013098">
    <property type="entry name" value="Ig_I-set"/>
</dbReference>
<protein>
    <recommendedName>
        <fullName evidence="4">Ig-like domain-containing protein</fullName>
    </recommendedName>
</protein>
<feature type="domain" description="Ig-like" evidence="4">
    <location>
        <begin position="28"/>
        <end position="119"/>
    </location>
</feature>
<keyword evidence="2" id="KW-0393">Immunoglobulin domain</keyword>
<dbReference type="GO" id="GO:0005886">
    <property type="term" value="C:plasma membrane"/>
    <property type="evidence" value="ECO:0007669"/>
    <property type="project" value="TreeGrafter"/>
</dbReference>
<organism evidence="5 6">
    <name type="scientific">Oedothorax gibbosus</name>
    <dbReference type="NCBI Taxonomy" id="931172"/>
    <lineage>
        <taxon>Eukaryota</taxon>
        <taxon>Metazoa</taxon>
        <taxon>Ecdysozoa</taxon>
        <taxon>Arthropoda</taxon>
        <taxon>Chelicerata</taxon>
        <taxon>Arachnida</taxon>
        <taxon>Araneae</taxon>
        <taxon>Araneomorphae</taxon>
        <taxon>Entelegynae</taxon>
        <taxon>Araneoidea</taxon>
        <taxon>Linyphiidae</taxon>
        <taxon>Erigoninae</taxon>
        <taxon>Oedothorax</taxon>
    </lineage>
</organism>
<evidence type="ECO:0000313" key="5">
    <source>
        <dbReference type="EMBL" id="KAG8178102.1"/>
    </source>
</evidence>
<feature type="chain" id="PRO_5043978175" description="Ig-like domain-containing protein" evidence="3">
    <location>
        <begin position="23"/>
        <end position="740"/>
    </location>
</feature>
<feature type="domain" description="Ig-like" evidence="4">
    <location>
        <begin position="409"/>
        <end position="498"/>
    </location>
</feature>
<dbReference type="InterPro" id="IPR003599">
    <property type="entry name" value="Ig_sub"/>
</dbReference>
<keyword evidence="1" id="KW-1015">Disulfide bond</keyword>
<dbReference type="InterPro" id="IPR007110">
    <property type="entry name" value="Ig-like_dom"/>
</dbReference>
<dbReference type="SMART" id="SM00408">
    <property type="entry name" value="IGc2"/>
    <property type="match status" value="7"/>
</dbReference>
<dbReference type="SMART" id="SM00409">
    <property type="entry name" value="IG"/>
    <property type="match status" value="7"/>
</dbReference>
<sequence>MQAIVYPVIVLWCWKSWYLVDAANQEAPKIQKFQFPEKLEVNEKVGVTCMLRAGQPPYVFQWYKNGKELKVAPGTSLQTAELVSVLYIDPVTYTSAGNYTCTVKNAGGIDSYTAYLTVTAPPTWKNEPKDVEIILNEPISITCSADGFPEPKISWIKNGDNSFFERRSESFRNMTLSFRESHTGDKGEYTCYADNGVGEALTKKINIVIHASSLTRVLSNDEQPKIQHLQVPSMLEMGEKMSIPCMIRKGLPPFKFEWYKNSDLLESNKNLEIQDYDDSSKITINPVTEKSPGNYTCIVRNKHGFDSLSTFFNVKAPATWSKEPQDIETIEGESVILQCAADGSPVPRVSWKPLGSTVNQFLDTSSSSNGTLRFKPVSKLQEGSYECIAENDVGSPLRKIISLVVHEPPKIQPFQFPPNLQVGYKASVTCMIMQGGEPFSYQWYKNGKSLKESSYVNIQSNEKLSNLVLDPIENYSTGNYTCVVSSPYGSDNYTTILTVRDGIDGKFSSSVGNGSLVFDPILKDHEGTYSCEADNGVGNPIKKITSIVVHEKPAIQPFQFPMQIKRGDTASITCALMRGSVPVKFHWLKNGKEVGKTTTITVISSSELSNLVIKPVDENSAGNFTCVVKSKDGEDSYTATLGVKAPPSWIEEPKDFEVVEGHPVTFSCIGSGSPLPTVTWKRQGEASDASTVYHTANNGILTLNPTTKDHEGYYECEIENGIGEKLRKKVQLTVYGMKIN</sequence>
<dbReference type="Pfam" id="PF13927">
    <property type="entry name" value="Ig_3"/>
    <property type="match status" value="5"/>
</dbReference>
<accession>A0AAV6U0W8</accession>
<dbReference type="FunFam" id="2.60.40.10:FF:000032">
    <property type="entry name" value="palladin isoform X1"/>
    <property type="match status" value="1"/>
</dbReference>
<evidence type="ECO:0000256" key="1">
    <source>
        <dbReference type="ARBA" id="ARBA00023157"/>
    </source>
</evidence>
<dbReference type="InterPro" id="IPR036179">
    <property type="entry name" value="Ig-like_dom_sf"/>
</dbReference>
<dbReference type="Gene3D" id="2.60.40.10">
    <property type="entry name" value="Immunoglobulins"/>
    <property type="match status" value="8"/>
</dbReference>
<keyword evidence="3" id="KW-0732">Signal</keyword>
<reference evidence="5 6" key="1">
    <citation type="journal article" date="2022" name="Nat. Ecol. Evol.">
        <title>A masculinizing supergene underlies an exaggerated male reproductive morph in a spider.</title>
        <authorList>
            <person name="Hendrickx F."/>
            <person name="De Corte Z."/>
            <person name="Sonet G."/>
            <person name="Van Belleghem S.M."/>
            <person name="Kostlbacher S."/>
            <person name="Vangestel C."/>
        </authorList>
    </citation>
    <scope>NUCLEOTIDE SEQUENCE [LARGE SCALE GENOMIC DNA]</scope>
    <source>
        <strain evidence="5">W744_W776</strain>
    </source>
</reference>
<dbReference type="GO" id="GO:0070593">
    <property type="term" value="P:dendrite self-avoidance"/>
    <property type="evidence" value="ECO:0007669"/>
    <property type="project" value="TreeGrafter"/>
</dbReference>
<dbReference type="GO" id="GO:0098632">
    <property type="term" value="F:cell-cell adhesion mediator activity"/>
    <property type="evidence" value="ECO:0007669"/>
    <property type="project" value="TreeGrafter"/>
</dbReference>
<evidence type="ECO:0000256" key="3">
    <source>
        <dbReference type="SAM" id="SignalP"/>
    </source>
</evidence>
<dbReference type="FunFam" id="2.60.40.10:FF:000333">
    <property type="entry name" value="Down syndrome cell adhesion molecule"/>
    <property type="match status" value="4"/>
</dbReference>
<dbReference type="SUPFAM" id="SSF48726">
    <property type="entry name" value="Immunoglobulin"/>
    <property type="match status" value="8"/>
</dbReference>
<evidence type="ECO:0000313" key="6">
    <source>
        <dbReference type="Proteomes" id="UP000827092"/>
    </source>
</evidence>
<dbReference type="PANTHER" id="PTHR10075:SF101">
    <property type="entry name" value="ZWEI IG DOMAIN PROTEIN ZIG-3"/>
    <property type="match status" value="1"/>
</dbReference>
<feature type="domain" description="Ig-like" evidence="4">
    <location>
        <begin position="224"/>
        <end position="313"/>
    </location>
</feature>
<evidence type="ECO:0000259" key="4">
    <source>
        <dbReference type="PROSITE" id="PS50835"/>
    </source>
</evidence>
<proteinExistence type="predicted"/>
<feature type="domain" description="Ig-like" evidence="4">
    <location>
        <begin position="317"/>
        <end position="402"/>
    </location>
</feature>
<keyword evidence="6" id="KW-1185">Reference proteome</keyword>